<proteinExistence type="predicted"/>
<evidence type="ECO:0000313" key="4">
    <source>
        <dbReference type="Proteomes" id="UP000000673"/>
    </source>
</evidence>
<organism evidence="2">
    <name type="scientific">Anopheles darlingi</name>
    <name type="common">Mosquito</name>
    <dbReference type="NCBI Taxonomy" id="43151"/>
    <lineage>
        <taxon>Eukaryota</taxon>
        <taxon>Metazoa</taxon>
        <taxon>Ecdysozoa</taxon>
        <taxon>Arthropoda</taxon>
        <taxon>Hexapoda</taxon>
        <taxon>Insecta</taxon>
        <taxon>Pterygota</taxon>
        <taxon>Neoptera</taxon>
        <taxon>Endopterygota</taxon>
        <taxon>Diptera</taxon>
        <taxon>Nematocera</taxon>
        <taxon>Culicoidea</taxon>
        <taxon>Culicidae</taxon>
        <taxon>Anophelinae</taxon>
        <taxon>Anopheles</taxon>
    </lineage>
</organism>
<name>W5JDM9_ANODA</name>
<dbReference type="HOGENOM" id="CLU_2225409_0_0_1"/>
<reference evidence="2" key="3">
    <citation type="journal article" date="2013" name="Nucleic Acids Res.">
        <title>The genome of Anopheles darlingi, the main neotropical malaria vector.</title>
        <authorList>
            <person name="Marinotti O."/>
            <person name="Cerqueira G.C."/>
            <person name="de Almeida L.G."/>
            <person name="Ferro M.I."/>
            <person name="Loreto E.L."/>
            <person name="Zaha A."/>
            <person name="Teixeira S.M."/>
            <person name="Wespiser A.R."/>
            <person name="Almeida E Silva A."/>
            <person name="Schlindwein A.D."/>
            <person name="Pacheco A.C."/>
            <person name="Silva A.L."/>
            <person name="Graveley B.R."/>
            <person name="Walenz B.P."/>
            <person name="Lima Bde A."/>
            <person name="Ribeiro C.A."/>
            <person name="Nunes-Silva C.G."/>
            <person name="de Carvalho C.R."/>
            <person name="Soares C.M."/>
            <person name="de Menezes C.B."/>
            <person name="Matiolli C."/>
            <person name="Caffrey D."/>
            <person name="Araujo D.A."/>
            <person name="de Oliveira D.M."/>
            <person name="Golenbock D."/>
            <person name="Grisard E.C."/>
            <person name="Fantinatti-Garboggini F."/>
            <person name="de Carvalho F.M."/>
            <person name="Barcellos F.G."/>
            <person name="Prosdocimi F."/>
            <person name="May G."/>
            <person name="Azevedo Junior G.M."/>
            <person name="Guimaraes G.M."/>
            <person name="Goldman G.H."/>
            <person name="Padilha I.Q."/>
            <person name="Batista Jda S."/>
            <person name="Ferro J.A."/>
            <person name="Ribeiro J.M."/>
            <person name="Fietto J.L."/>
            <person name="Dabbas K.M."/>
            <person name="Cerdeira L."/>
            <person name="Agnez-Lima L.F."/>
            <person name="Brocchi M."/>
            <person name="de Carvalho M.O."/>
            <person name="Teixeira Mde M."/>
            <person name="Diniz Maia Mde M."/>
            <person name="Goldman M.H."/>
            <person name="Cruz Schneider M.P."/>
            <person name="Felipe M.S."/>
            <person name="Hungria M."/>
            <person name="Nicolas M.F."/>
            <person name="Pereira M."/>
            <person name="Montes M.A."/>
            <person name="Cantao M.E."/>
            <person name="Vincentz M."/>
            <person name="Rafael M.S."/>
            <person name="Silverman N."/>
            <person name="Stoco P.H."/>
            <person name="Souza R.C."/>
            <person name="Vicentini R."/>
            <person name="Gazzinelli R.T."/>
            <person name="Neves Rde O."/>
            <person name="Silva R."/>
            <person name="Astolfi-Filho S."/>
            <person name="Maciel T.E."/>
            <person name="Urmenyi T.P."/>
            <person name="Tadei W.P."/>
            <person name="Camargo E.P."/>
            <person name="de Vasconcelos A.T."/>
        </authorList>
    </citation>
    <scope>NUCLEOTIDE SEQUENCE</scope>
</reference>
<dbReference type="VEuPathDB" id="VectorBase:ADAC006903"/>
<dbReference type="EMBL" id="ADMH02001685">
    <property type="protein sequence ID" value="ETN61438.1"/>
    <property type="molecule type" value="Genomic_DNA"/>
</dbReference>
<dbReference type="VEuPathDB" id="VectorBase:ADAR2_002949"/>
<reference evidence="2 4" key="1">
    <citation type="journal article" date="2010" name="BMC Genomics">
        <title>Combination of measures distinguishes pre-miRNAs from other stem-loops in the genome of the newly sequenced Anopheles darlingi.</title>
        <authorList>
            <person name="Mendes N.D."/>
            <person name="Freitas A.T."/>
            <person name="Vasconcelos A.T."/>
            <person name="Sagot M.F."/>
        </authorList>
    </citation>
    <scope>NUCLEOTIDE SEQUENCE</scope>
</reference>
<evidence type="ECO:0000313" key="3">
    <source>
        <dbReference type="EnsemblMetazoa" id="ADAC006903-PA"/>
    </source>
</evidence>
<reference evidence="3" key="4">
    <citation type="submission" date="2015-06" db="UniProtKB">
        <authorList>
            <consortium name="EnsemblMetazoa"/>
        </authorList>
    </citation>
    <scope>IDENTIFICATION</scope>
</reference>
<dbReference type="EnsemblMetazoa" id="ADAC006903-RA">
    <property type="protein sequence ID" value="ADAC006903-PA"/>
    <property type="gene ID" value="ADAC006903"/>
</dbReference>
<dbReference type="AlphaFoldDB" id="W5JDM9"/>
<protein>
    <submittedName>
        <fullName evidence="2 3">Uncharacterized protein</fullName>
    </submittedName>
</protein>
<feature type="compositionally biased region" description="Polar residues" evidence="1">
    <location>
        <begin position="53"/>
        <end position="70"/>
    </location>
</feature>
<evidence type="ECO:0000256" key="1">
    <source>
        <dbReference type="SAM" id="MobiDB-lite"/>
    </source>
</evidence>
<reference evidence="2" key="2">
    <citation type="submission" date="2010-05" db="EMBL/GenBank/DDBJ databases">
        <authorList>
            <person name="Almeida L.G."/>
            <person name="Nicolas M.F."/>
            <person name="Souza R.C."/>
            <person name="Vasconcelos A.T.R."/>
        </authorList>
    </citation>
    <scope>NUCLEOTIDE SEQUENCE</scope>
</reference>
<evidence type="ECO:0000313" key="2">
    <source>
        <dbReference type="EMBL" id="ETN61438.1"/>
    </source>
</evidence>
<dbReference type="Proteomes" id="UP000000673">
    <property type="component" value="Unassembled WGS sequence"/>
</dbReference>
<keyword evidence="4" id="KW-1185">Reference proteome</keyword>
<sequence length="106" mass="11067">MEIQHDRNSSKADPTVKINGHAHSPVTASARKGPFPGKLILSRTPPEPGDTGSPGTPSILPSSNPLTNGVRSRGPRQVSWGPPPPPALISANPLPFKIDETPESPA</sequence>
<feature type="compositionally biased region" description="Basic and acidic residues" evidence="1">
    <location>
        <begin position="1"/>
        <end position="10"/>
    </location>
</feature>
<gene>
    <name evidence="2" type="ORF">AND_006903</name>
</gene>
<accession>W5JDM9</accession>
<feature type="region of interest" description="Disordered" evidence="1">
    <location>
        <begin position="1"/>
        <end position="106"/>
    </location>
</feature>